<dbReference type="Gene3D" id="1.10.340.70">
    <property type="match status" value="1"/>
</dbReference>
<protein>
    <recommendedName>
        <fullName evidence="1">Integrase zinc-binding domain-containing protein</fullName>
    </recommendedName>
</protein>
<gene>
    <name evidence="3" type="primary">LOC105272445</name>
</gene>
<dbReference type="OrthoDB" id="6432478at2759"/>
<proteinExistence type="predicted"/>
<dbReference type="Proteomes" id="UP000694866">
    <property type="component" value="Unplaced"/>
</dbReference>
<dbReference type="KEGG" id="fas:105272445"/>
<dbReference type="Pfam" id="PF05380">
    <property type="entry name" value="Peptidase_A17"/>
    <property type="match status" value="1"/>
</dbReference>
<evidence type="ECO:0000313" key="2">
    <source>
        <dbReference type="Proteomes" id="UP000694866"/>
    </source>
</evidence>
<dbReference type="InterPro" id="IPR041588">
    <property type="entry name" value="Integrase_H2C2"/>
</dbReference>
<dbReference type="GeneID" id="105272445"/>
<feature type="domain" description="Integrase zinc-binding" evidence="1">
    <location>
        <begin position="359"/>
        <end position="409"/>
    </location>
</feature>
<dbReference type="InterPro" id="IPR008042">
    <property type="entry name" value="Retrotrans_Pao"/>
</dbReference>
<reference evidence="3" key="1">
    <citation type="submission" date="2025-08" db="UniProtKB">
        <authorList>
            <consortium name="RefSeq"/>
        </authorList>
    </citation>
    <scope>IDENTIFICATION</scope>
    <source>
        <strain evidence="3">USDA-PBARC FA_bdor</strain>
        <tissue evidence="3">Whole organism</tissue>
    </source>
</reference>
<name>A0A9R1TNT4_9HYME</name>
<dbReference type="PANTHER" id="PTHR47331">
    <property type="entry name" value="PHD-TYPE DOMAIN-CONTAINING PROTEIN"/>
    <property type="match status" value="1"/>
</dbReference>
<accession>A0A9R1TNT4</accession>
<dbReference type="Pfam" id="PF17921">
    <property type="entry name" value="Integrase_H2C2"/>
    <property type="match status" value="1"/>
</dbReference>
<dbReference type="AlphaFoldDB" id="A0A9R1TNT4"/>
<organism evidence="2 3">
    <name type="scientific">Fopius arisanus</name>
    <dbReference type="NCBI Taxonomy" id="64838"/>
    <lineage>
        <taxon>Eukaryota</taxon>
        <taxon>Metazoa</taxon>
        <taxon>Ecdysozoa</taxon>
        <taxon>Arthropoda</taxon>
        <taxon>Hexapoda</taxon>
        <taxon>Insecta</taxon>
        <taxon>Pterygota</taxon>
        <taxon>Neoptera</taxon>
        <taxon>Endopterygota</taxon>
        <taxon>Hymenoptera</taxon>
        <taxon>Apocrita</taxon>
        <taxon>Ichneumonoidea</taxon>
        <taxon>Braconidae</taxon>
        <taxon>Opiinae</taxon>
        <taxon>Fopius</taxon>
    </lineage>
</organism>
<keyword evidence="2" id="KW-1185">Reference proteome</keyword>
<evidence type="ECO:0000259" key="1">
    <source>
        <dbReference type="Pfam" id="PF17921"/>
    </source>
</evidence>
<evidence type="ECO:0000313" key="3">
    <source>
        <dbReference type="RefSeq" id="XP_011312895.1"/>
    </source>
</evidence>
<dbReference type="RefSeq" id="XP_011312895.1">
    <property type="nucleotide sequence ID" value="XM_011314593.1"/>
</dbReference>
<sequence length="413" mass="47506">MILLAKSIIQKLWVAKVEWDESVPTSIHTLWTEFYRELPTINNLQFDRNVLTSESTSIQLHGFCNASERGYGACLYVRSTNTIGDIHTALLCSRSRVAPLKTITIPRLELSGAQTLVQLYQAVKEAITAPVSRVVFWTDSMVALHWIASSPHQLKTFVANRVAAIQQGSSEIEWRHIKSEDNPADALSRGQLPSELVDNNLWRQGPIWLRNPEDTWQWLPVQQLEADPEMKISTYLHVISEFTLFSHYSSWTKLKRHVAIWRRYFNYIQRKSPSKDPLTVEELREAQLAILRVVQSKTFQEDVVKLQAKPAQYNGKLKTLNPFIDRQGIMRVGGRLQQANIPFFQKHTVLLPKNHHVTNLTINAEHLAQIHSGVQNTLHGLRREFWLLDGRSQVRKIVRQCLPCLRARPPVPE</sequence>